<protein>
    <recommendedName>
        <fullName evidence="3">Tail fiber protein</fullName>
    </recommendedName>
</protein>
<dbReference type="Proteomes" id="UP000662782">
    <property type="component" value="Segment"/>
</dbReference>
<evidence type="ECO:0000313" key="1">
    <source>
        <dbReference type="EMBL" id="QPB09189.1"/>
    </source>
</evidence>
<name>A0A873WCQ5_9CAUD</name>
<evidence type="ECO:0000313" key="2">
    <source>
        <dbReference type="Proteomes" id="UP000662782"/>
    </source>
</evidence>
<dbReference type="GO" id="GO:0006508">
    <property type="term" value="P:proteolysis"/>
    <property type="evidence" value="ECO:0007669"/>
    <property type="project" value="InterPro"/>
</dbReference>
<dbReference type="SUPFAM" id="SSF52743">
    <property type="entry name" value="Subtilisin-like"/>
    <property type="match status" value="1"/>
</dbReference>
<evidence type="ECO:0008006" key="3">
    <source>
        <dbReference type="Google" id="ProtNLM"/>
    </source>
</evidence>
<accession>A0A873WCQ5</accession>
<sequence>MATTPTTGDIPSNAAVDLKFNSEQFDRVMNSDDLTYTDRFGKKRITMKGVQELANGFQDTFTNLLGSPDGFKLIGGVKSFDTLRSTPVKTEGQRIFLKSYYENGSTGGGIFIGHIGTKLDDGGTVAQGVGFYWERVGSEIKLADYGIYQQNISVGTPVDMSGLLQSAINQAISRKTHIVTGMGNENHYIKSGIYIKNGITITGLKGITGPLPLFLDSSVFSGITAPGYSVPWALTNLNATYDATGMIFGTSIGNQLIDSITIRDINSRHSKLGGQLHTFSGTVIRGALCSTGFDGPGVYLSSCYDSSILDVRAISCGNTSYWGVSFESYPASTASTLDTSNHLTVGSVEVHDCYDKCLNLNASSSMISHIHEEASYVTDTTTWSSATVSTNGFGWTNTILSGAWSVYGTVRILPTSSTDSNHVTTIVSDQLEIGSINTTGNVSLHFSYTTVKRGISIGTADIAKNLYVTSDVPGEIGYCQLIGDASVATILSNSLNFEYLNIPGSSGSVSSAGGVFGKVVCKTASFSSSVIHKGSFTTLNLLGKTYVRDVGAAALVVSGGKNKIEDSYISGNATLDGGGTIFNTDIAGPASFTGSWASRMNRVNGNYSIGSSSAETYASEHSNIFVNGQLSINGYAKASLEKMTVGNIYFNVTGGWCTLEKIKMAGALSGNPISATNIPGYGSVTTNPSTGAIYVYKSTGWTEL</sequence>
<organism evidence="1 2">
    <name type="scientific">Klebsiella phage Miami</name>
    <dbReference type="NCBI Taxonomy" id="2767581"/>
    <lineage>
        <taxon>Viruses</taxon>
        <taxon>Duplodnaviria</taxon>
        <taxon>Heunggongvirae</taxon>
        <taxon>Uroviricota</taxon>
        <taxon>Caudoviricetes</taxon>
        <taxon>Chimalliviridae</taxon>
        <taxon>Miamivirus</taxon>
        <taxon>Miamivirus miami</taxon>
    </lineage>
</organism>
<reference evidence="1 2" key="1">
    <citation type="submission" date="2020-07" db="EMBL/GenBank/DDBJ databases">
        <title>Complete genome sequence of Klebsiella pneumoniae phage Miami.</title>
        <authorList>
            <person name="Mora D.A."/>
            <person name="Lessor L."/>
            <person name="Gill J."/>
            <person name="Liu M."/>
        </authorList>
    </citation>
    <scope>NUCLEOTIDE SEQUENCE [LARGE SCALE GENOMIC DNA]</scope>
</reference>
<dbReference type="EMBL" id="MT701590">
    <property type="protein sequence ID" value="QPB09189.1"/>
    <property type="molecule type" value="Genomic_DNA"/>
</dbReference>
<dbReference type="GO" id="GO:0004252">
    <property type="term" value="F:serine-type endopeptidase activity"/>
    <property type="evidence" value="ECO:0007669"/>
    <property type="project" value="InterPro"/>
</dbReference>
<proteinExistence type="predicted"/>
<keyword evidence="2" id="KW-1185">Reference proteome</keyword>
<dbReference type="InterPro" id="IPR036852">
    <property type="entry name" value="Peptidase_S8/S53_dom_sf"/>
</dbReference>
<gene>
    <name evidence="1" type="ORF">CPT_Miami_094</name>
</gene>